<dbReference type="InterPro" id="IPR047192">
    <property type="entry name" value="Euk_RPA1_DBD_C"/>
</dbReference>
<feature type="domain" description="Replication factor A C-terminal" evidence="6">
    <location>
        <begin position="111"/>
        <end position="238"/>
    </location>
</feature>
<keyword evidence="2" id="KW-0479">Metal-binding</keyword>
<dbReference type="InterPro" id="IPR012340">
    <property type="entry name" value="NA-bd_OB-fold"/>
</dbReference>
<keyword evidence="4" id="KW-0862">Zinc</keyword>
<dbReference type="PANTHER" id="PTHR47165">
    <property type="entry name" value="OS03G0429900 PROTEIN"/>
    <property type="match status" value="1"/>
</dbReference>
<dbReference type="PANTHER" id="PTHR47165:SF4">
    <property type="entry name" value="OS03G0429900 PROTEIN"/>
    <property type="match status" value="1"/>
</dbReference>
<name>A0A9W3DGG2_RAPSA</name>
<reference evidence="8 9" key="2">
    <citation type="submission" date="2025-04" db="UniProtKB">
        <authorList>
            <consortium name="RefSeq"/>
        </authorList>
    </citation>
    <scope>IDENTIFICATION</scope>
    <source>
        <tissue evidence="8 9">Leaf</tissue>
    </source>
</reference>
<reference evidence="7" key="1">
    <citation type="journal article" date="2019" name="Database">
        <title>The radish genome database (RadishGD): an integrated information resource for radish genomics.</title>
        <authorList>
            <person name="Yu H.J."/>
            <person name="Baek S."/>
            <person name="Lee Y.J."/>
            <person name="Cho A."/>
            <person name="Mun J.H."/>
        </authorList>
    </citation>
    <scope>NUCLEOTIDE SEQUENCE [LARGE SCALE GENOMIC DNA]</scope>
    <source>
        <strain evidence="7">cv. WK10039</strain>
    </source>
</reference>
<dbReference type="GO" id="GO:0008270">
    <property type="term" value="F:zinc ion binding"/>
    <property type="evidence" value="ECO:0007669"/>
    <property type="project" value="UniProtKB-KW"/>
</dbReference>
<proteinExistence type="inferred from homology"/>
<keyword evidence="5" id="KW-0238">DNA-binding</keyword>
<dbReference type="Proteomes" id="UP000504610">
    <property type="component" value="Chromosome 4"/>
</dbReference>
<evidence type="ECO:0000256" key="5">
    <source>
        <dbReference type="ARBA" id="ARBA00023125"/>
    </source>
</evidence>
<keyword evidence="3" id="KW-0863">Zinc-finger</keyword>
<dbReference type="AlphaFoldDB" id="A0A9W3DGG2"/>
<evidence type="ECO:0000259" key="6">
    <source>
        <dbReference type="Pfam" id="PF08646"/>
    </source>
</evidence>
<dbReference type="KEGG" id="rsz:130510531"/>
<dbReference type="GO" id="GO:0003677">
    <property type="term" value="F:DNA binding"/>
    <property type="evidence" value="ECO:0007669"/>
    <property type="project" value="UniProtKB-KW"/>
</dbReference>
<evidence type="ECO:0000313" key="7">
    <source>
        <dbReference type="Proteomes" id="UP000504610"/>
    </source>
</evidence>
<dbReference type="SUPFAM" id="SSF50249">
    <property type="entry name" value="Nucleic acid-binding proteins"/>
    <property type="match status" value="1"/>
</dbReference>
<comment type="similarity">
    <text evidence="1">Belongs to the replication factor A protein 1 family.</text>
</comment>
<evidence type="ECO:0000313" key="9">
    <source>
        <dbReference type="RefSeq" id="XP_056862904.1"/>
    </source>
</evidence>
<dbReference type="RefSeq" id="XP_056862904.1">
    <property type="nucleotide sequence ID" value="XM_057006924.1"/>
</dbReference>
<dbReference type="Gene3D" id="2.40.50.140">
    <property type="entry name" value="Nucleic acid-binding proteins"/>
    <property type="match status" value="2"/>
</dbReference>
<dbReference type="KEGG" id="rsz:130505287"/>
<organism evidence="7 9">
    <name type="scientific">Raphanus sativus</name>
    <name type="common">Radish</name>
    <name type="synonym">Raphanus raphanistrum var. sativus</name>
    <dbReference type="NCBI Taxonomy" id="3726"/>
    <lineage>
        <taxon>Eukaryota</taxon>
        <taxon>Viridiplantae</taxon>
        <taxon>Streptophyta</taxon>
        <taxon>Embryophyta</taxon>
        <taxon>Tracheophyta</taxon>
        <taxon>Spermatophyta</taxon>
        <taxon>Magnoliopsida</taxon>
        <taxon>eudicotyledons</taxon>
        <taxon>Gunneridae</taxon>
        <taxon>Pentapetalae</taxon>
        <taxon>rosids</taxon>
        <taxon>malvids</taxon>
        <taxon>Brassicales</taxon>
        <taxon>Brassicaceae</taxon>
        <taxon>Brassiceae</taxon>
        <taxon>Raphanus</taxon>
    </lineage>
</organism>
<dbReference type="CDD" id="cd04481">
    <property type="entry name" value="RPA1_DBD_B_like"/>
    <property type="match status" value="1"/>
</dbReference>
<keyword evidence="7" id="KW-1185">Reference proteome</keyword>
<evidence type="ECO:0000256" key="4">
    <source>
        <dbReference type="ARBA" id="ARBA00022833"/>
    </source>
</evidence>
<sequence length="324" mass="36250">MESHREEAQFGVVVCLIRFAKIGAFRGKLQISNGYDSSQLVFNPNIKETEELKAAYKFNDDSMSIVETSEEGKDIVAQATNGNGQKLESWISVEDKTISELFCCTEVDKCKVVATIYAIDTNYAWYYFGCALCQTRTFKVLEEDVDPSIITQPLFWCEKCKTNVKNVKPRYKLYVKVKDDTAEAKFVLLDWIAWPVIGIKAEKVLNGSLDEIEDPELLPDCITDLVGKTYKFGVSIEKGSEIFTVLKVWSVYNTSMVDSQSETMSGKGTLSISGSEVSQLTYSDESSVKMATPSKRSGEEIIEVPDTTSATKLRPVKSIKIEKD</sequence>
<dbReference type="InterPro" id="IPR013955">
    <property type="entry name" value="Rep_factor-A_C"/>
</dbReference>
<dbReference type="RefSeq" id="XP_056855862.1">
    <property type="nucleotide sequence ID" value="XM_056999882.1"/>
</dbReference>
<evidence type="ECO:0000313" key="8">
    <source>
        <dbReference type="RefSeq" id="XP_056855862.1"/>
    </source>
</evidence>
<evidence type="ECO:0000256" key="3">
    <source>
        <dbReference type="ARBA" id="ARBA00022771"/>
    </source>
</evidence>
<dbReference type="OrthoDB" id="1082814at2759"/>
<dbReference type="Pfam" id="PF08646">
    <property type="entry name" value="Rep_fac-A_C"/>
    <property type="match status" value="1"/>
</dbReference>
<evidence type="ECO:0000256" key="2">
    <source>
        <dbReference type="ARBA" id="ARBA00022723"/>
    </source>
</evidence>
<gene>
    <name evidence="9" type="primary">LOC130510531</name>
    <name evidence="8" type="synonym">LOC130505287</name>
</gene>
<dbReference type="GeneID" id="130510531"/>
<protein>
    <submittedName>
        <fullName evidence="8">Uncharacterized protein LOC130505287 isoform X1</fullName>
    </submittedName>
    <submittedName>
        <fullName evidence="9">Uncharacterized protein LOC130510531</fullName>
    </submittedName>
</protein>
<dbReference type="CDD" id="cd04476">
    <property type="entry name" value="RPA1_DBD_C"/>
    <property type="match status" value="1"/>
</dbReference>
<evidence type="ECO:0000256" key="1">
    <source>
        <dbReference type="ARBA" id="ARBA00005690"/>
    </source>
</evidence>
<accession>A0A9W3DGG2</accession>